<protein>
    <submittedName>
        <fullName evidence="1">Uncharacterized protein</fullName>
    </submittedName>
</protein>
<evidence type="ECO:0000313" key="2">
    <source>
        <dbReference type="Proteomes" id="UP001055072"/>
    </source>
</evidence>
<accession>A0ACB8TYI0</accession>
<organism evidence="1 2">
    <name type="scientific">Irpex rosettiformis</name>
    <dbReference type="NCBI Taxonomy" id="378272"/>
    <lineage>
        <taxon>Eukaryota</taxon>
        <taxon>Fungi</taxon>
        <taxon>Dikarya</taxon>
        <taxon>Basidiomycota</taxon>
        <taxon>Agaricomycotina</taxon>
        <taxon>Agaricomycetes</taxon>
        <taxon>Polyporales</taxon>
        <taxon>Irpicaceae</taxon>
        <taxon>Irpex</taxon>
    </lineage>
</organism>
<proteinExistence type="predicted"/>
<name>A0ACB8TYI0_9APHY</name>
<keyword evidence="2" id="KW-1185">Reference proteome</keyword>
<gene>
    <name evidence="1" type="ORF">BDY19DRAFT_893976</name>
</gene>
<comment type="caution">
    <text evidence="1">The sequence shown here is derived from an EMBL/GenBank/DDBJ whole genome shotgun (WGS) entry which is preliminary data.</text>
</comment>
<dbReference type="EMBL" id="MU274920">
    <property type="protein sequence ID" value="KAI0086924.1"/>
    <property type="molecule type" value="Genomic_DNA"/>
</dbReference>
<evidence type="ECO:0000313" key="1">
    <source>
        <dbReference type="EMBL" id="KAI0086924.1"/>
    </source>
</evidence>
<dbReference type="Proteomes" id="UP001055072">
    <property type="component" value="Unassembled WGS sequence"/>
</dbReference>
<sequence length="269" mass="29412">MIEESDVTDREEPPPLPPPRSVSLKKGPPARNAPPLPPPTTDLAASQQWESSLDFGGETDLSLSGQWSEDSTQYPTPPSRERLSQPPPPPPSSSATHATTLTADELTAQWGRVGVQIHEYATTLYEKSRKSLVGDRSYIGFITAVLSQVPNAAQPSPPYDTFGYLIYEQAGPAVVRHVTDIMPGDVVVLVDARLKGHKGIQMYNQHVGANEPVVAIVGDFEMKKSKVKAFQANQHVGHESVESVSYRLEDLKSGSVKVCEYVRVWVKLC</sequence>
<reference evidence="1" key="1">
    <citation type="journal article" date="2021" name="Environ. Microbiol.">
        <title>Gene family expansions and transcriptome signatures uncover fungal adaptations to wood decay.</title>
        <authorList>
            <person name="Hage H."/>
            <person name="Miyauchi S."/>
            <person name="Viragh M."/>
            <person name="Drula E."/>
            <person name="Min B."/>
            <person name="Chaduli D."/>
            <person name="Navarro D."/>
            <person name="Favel A."/>
            <person name="Norest M."/>
            <person name="Lesage-Meessen L."/>
            <person name="Balint B."/>
            <person name="Merenyi Z."/>
            <person name="de Eugenio L."/>
            <person name="Morin E."/>
            <person name="Martinez A.T."/>
            <person name="Baldrian P."/>
            <person name="Stursova M."/>
            <person name="Martinez M.J."/>
            <person name="Novotny C."/>
            <person name="Magnuson J.K."/>
            <person name="Spatafora J.W."/>
            <person name="Maurice S."/>
            <person name="Pangilinan J."/>
            <person name="Andreopoulos W."/>
            <person name="LaButti K."/>
            <person name="Hundley H."/>
            <person name="Na H."/>
            <person name="Kuo A."/>
            <person name="Barry K."/>
            <person name="Lipzen A."/>
            <person name="Henrissat B."/>
            <person name="Riley R."/>
            <person name="Ahrendt S."/>
            <person name="Nagy L.G."/>
            <person name="Grigoriev I.V."/>
            <person name="Martin F."/>
            <person name="Rosso M.N."/>
        </authorList>
    </citation>
    <scope>NUCLEOTIDE SEQUENCE</scope>
    <source>
        <strain evidence="1">CBS 384.51</strain>
    </source>
</reference>